<dbReference type="Proteomes" id="UP000662572">
    <property type="component" value="Unassembled WGS sequence"/>
</dbReference>
<gene>
    <name evidence="1" type="ORF">GCM10011273_03340</name>
</gene>
<protein>
    <submittedName>
        <fullName evidence="1">Uncharacterized protein</fullName>
    </submittedName>
</protein>
<keyword evidence="2" id="KW-1185">Reference proteome</keyword>
<comment type="caution">
    <text evidence="1">The sequence shown here is derived from an EMBL/GenBank/DDBJ whole genome shotgun (WGS) entry which is preliminary data.</text>
</comment>
<evidence type="ECO:0000313" key="1">
    <source>
        <dbReference type="EMBL" id="GGZ21883.1"/>
    </source>
</evidence>
<reference evidence="1" key="1">
    <citation type="journal article" date="2014" name="Int. J. Syst. Evol. Microbiol.">
        <title>Complete genome sequence of Corynebacterium casei LMG S-19264T (=DSM 44701T), isolated from a smear-ripened cheese.</title>
        <authorList>
            <consortium name="US DOE Joint Genome Institute (JGI-PGF)"/>
            <person name="Walter F."/>
            <person name="Albersmeier A."/>
            <person name="Kalinowski J."/>
            <person name="Ruckert C."/>
        </authorList>
    </citation>
    <scope>NUCLEOTIDE SEQUENCE</scope>
    <source>
        <strain evidence="1">KCTC 32296</strain>
    </source>
</reference>
<accession>A0A918UN35</accession>
<dbReference type="EMBL" id="BMZB01000001">
    <property type="protein sequence ID" value="GGZ21883.1"/>
    <property type="molecule type" value="Genomic_DNA"/>
</dbReference>
<dbReference type="AlphaFoldDB" id="A0A918UN35"/>
<organism evidence="1 2">
    <name type="scientific">Asticcacaulis endophyticus</name>
    <dbReference type="NCBI Taxonomy" id="1395890"/>
    <lineage>
        <taxon>Bacteria</taxon>
        <taxon>Pseudomonadati</taxon>
        <taxon>Pseudomonadota</taxon>
        <taxon>Alphaproteobacteria</taxon>
        <taxon>Caulobacterales</taxon>
        <taxon>Caulobacteraceae</taxon>
        <taxon>Asticcacaulis</taxon>
    </lineage>
</organism>
<proteinExistence type="predicted"/>
<evidence type="ECO:0000313" key="2">
    <source>
        <dbReference type="Proteomes" id="UP000662572"/>
    </source>
</evidence>
<name>A0A918UN35_9CAUL</name>
<reference evidence="1" key="2">
    <citation type="submission" date="2020-09" db="EMBL/GenBank/DDBJ databases">
        <authorList>
            <person name="Sun Q."/>
            <person name="Kim S."/>
        </authorList>
    </citation>
    <scope>NUCLEOTIDE SEQUENCE</scope>
    <source>
        <strain evidence="1">KCTC 32296</strain>
    </source>
</reference>
<sequence>MSRLNIPDNIPADALDLVQDMLNNLSKADSDGGIGTFGYFVQQVEGFDFGAVCPEIMHQAIGQAIAHAHALANVVSGAPCDCAECRAGRPSNKTKPDVDGLINRVFGGRHG</sequence>